<dbReference type="PANTHER" id="PTHR40463:SF1">
    <property type="entry name" value="PH-RESPONSE REGULATOR PROTEIN PALC"/>
    <property type="match status" value="1"/>
</dbReference>
<reference evidence="5" key="1">
    <citation type="submission" date="2017-01" db="EMBL/GenBank/DDBJ databases">
        <authorList>
            <person name="Wang Y."/>
            <person name="White M."/>
            <person name="Kvist S."/>
            <person name="Moncalvo J.-M."/>
        </authorList>
    </citation>
    <scope>NUCLEOTIDE SEQUENCE [LARGE SCALE GENOMIC DNA]</scope>
    <source>
        <strain evidence="5">ID-206-W2</strain>
    </source>
</reference>
<evidence type="ECO:0000256" key="1">
    <source>
        <dbReference type="ARBA" id="ARBA00010997"/>
    </source>
</evidence>
<accession>A0A1R1Y0J8</accession>
<sequence>MHFYMRLPCSKATSLLDLIRVVPQSGQKSDAIENIFLEKLLDITRLRENMRTLLKEQDNITDYAQASSLVESISSYLTELQALKTAVESNNSFAFSEQVVFIWTSSLLENRISGATSFVTKKIRDAAKSDLLAGTSSQLVGNKLTGPSTKNFKSLSRKDSFSTLKTDLETELEDNGSPTLLQQTDDLKIKKTKRSLMISAFTQRSSQSPSLDFELANVLLVLGISKVFKSYTQFNNFEFYLDSEFDNSMLPTKSLKGKASIGIDSKSLASIKNIFPFNKSKKDAKSLSTKNDIFNKSSIDFNFADYEKTLSKVVLELRESAGIFNYILKNISPRIQLTDIGSSDLSPNILLILQKLSLADADRLVAGKAVALGYKPGIVARMLLYVSEQYSNVLTLSKNIRLDAIQQLNSEFKSSIKRRREFVFSLALIYLSKDCYDKNAFGLSVTYIKESLSILSKLSNKSSDLSRDCSIQSALVYCNNIFNLYTKNNDTFGFEPVPSYESIRSKIPTGRPFNEIAPFNPNNTQNVFF</sequence>
<comment type="caution">
    <text evidence="4">The sequence shown here is derived from an EMBL/GenBank/DDBJ whole genome shotgun (WGS) entry which is preliminary data.</text>
</comment>
<proteinExistence type="inferred from homology"/>
<organism evidence="4 5">
    <name type="scientific">Smittium culicis</name>
    <dbReference type="NCBI Taxonomy" id="133412"/>
    <lineage>
        <taxon>Eukaryota</taxon>
        <taxon>Fungi</taxon>
        <taxon>Fungi incertae sedis</taxon>
        <taxon>Zoopagomycota</taxon>
        <taxon>Kickxellomycotina</taxon>
        <taxon>Harpellomycetes</taxon>
        <taxon>Harpellales</taxon>
        <taxon>Legeriomycetaceae</taxon>
        <taxon>Smittium</taxon>
    </lineage>
</organism>
<protein>
    <recommendedName>
        <fullName evidence="2">pH-response regulator protein palC</fullName>
    </recommendedName>
</protein>
<dbReference type="EMBL" id="LSSM01002751">
    <property type="protein sequence ID" value="OMJ20471.1"/>
    <property type="molecule type" value="Genomic_DNA"/>
</dbReference>
<dbReference type="Gene3D" id="1.25.40.280">
    <property type="entry name" value="alix/aip1 like domains"/>
    <property type="match status" value="1"/>
</dbReference>
<dbReference type="OrthoDB" id="10266451at2759"/>
<dbReference type="Proteomes" id="UP000187429">
    <property type="component" value="Unassembled WGS sequence"/>
</dbReference>
<evidence type="ECO:0000313" key="5">
    <source>
        <dbReference type="Proteomes" id="UP000187429"/>
    </source>
</evidence>
<dbReference type="SMART" id="SM01041">
    <property type="entry name" value="BRO1"/>
    <property type="match status" value="1"/>
</dbReference>
<feature type="domain" description="BRO1" evidence="3">
    <location>
        <begin position="14"/>
        <end position="525"/>
    </location>
</feature>
<evidence type="ECO:0000259" key="3">
    <source>
        <dbReference type="SMART" id="SM01041"/>
    </source>
</evidence>
<evidence type="ECO:0000313" key="4">
    <source>
        <dbReference type="EMBL" id="OMJ20471.1"/>
    </source>
</evidence>
<dbReference type="InterPro" id="IPR004328">
    <property type="entry name" value="BRO1_dom"/>
</dbReference>
<evidence type="ECO:0000256" key="2">
    <source>
        <dbReference type="ARBA" id="ARBA00022193"/>
    </source>
</evidence>
<dbReference type="PANTHER" id="PTHR40463">
    <property type="entry name" value="PH-RESPONSE REGULATOR PROTEIN PALC"/>
    <property type="match status" value="1"/>
</dbReference>
<comment type="similarity">
    <text evidence="1">Belongs to the palC family.</text>
</comment>
<keyword evidence="5" id="KW-1185">Reference proteome</keyword>
<dbReference type="GO" id="GO:0005886">
    <property type="term" value="C:plasma membrane"/>
    <property type="evidence" value="ECO:0007669"/>
    <property type="project" value="TreeGrafter"/>
</dbReference>
<dbReference type="Pfam" id="PF03097">
    <property type="entry name" value="BRO1"/>
    <property type="match status" value="1"/>
</dbReference>
<dbReference type="InterPro" id="IPR037505">
    <property type="entry name" value="pH-resp_palC"/>
</dbReference>
<dbReference type="GO" id="GO:0071467">
    <property type="term" value="P:cellular response to pH"/>
    <property type="evidence" value="ECO:0007669"/>
    <property type="project" value="InterPro"/>
</dbReference>
<name>A0A1R1Y0J8_9FUNG</name>
<dbReference type="InterPro" id="IPR038499">
    <property type="entry name" value="BRO1_sf"/>
</dbReference>
<gene>
    <name evidence="4" type="ORF">AYI69_g6196</name>
</gene>
<dbReference type="AlphaFoldDB" id="A0A1R1Y0J8"/>